<evidence type="ECO:0000313" key="1">
    <source>
        <dbReference type="EMBL" id="MDT2516892.1"/>
    </source>
</evidence>
<proteinExistence type="predicted"/>
<organism evidence="1 2">
    <name type="scientific">Enterococcus avium</name>
    <name type="common">Streptococcus avium</name>
    <dbReference type="NCBI Taxonomy" id="33945"/>
    <lineage>
        <taxon>Bacteria</taxon>
        <taxon>Bacillati</taxon>
        <taxon>Bacillota</taxon>
        <taxon>Bacilli</taxon>
        <taxon>Lactobacillales</taxon>
        <taxon>Enterococcaceae</taxon>
        <taxon>Enterococcus</taxon>
    </lineage>
</organism>
<gene>
    <name evidence="1" type="ORF">P7D79_21965</name>
</gene>
<dbReference type="Proteomes" id="UP001264335">
    <property type="component" value="Unassembled WGS sequence"/>
</dbReference>
<comment type="caution">
    <text evidence="1">The sequence shown here is derived from an EMBL/GenBank/DDBJ whole genome shotgun (WGS) entry which is preliminary data.</text>
</comment>
<dbReference type="EMBL" id="JARPWY010000114">
    <property type="protein sequence ID" value="MDT2516892.1"/>
    <property type="molecule type" value="Genomic_DNA"/>
</dbReference>
<evidence type="ECO:0000313" key="2">
    <source>
        <dbReference type="Proteomes" id="UP001264335"/>
    </source>
</evidence>
<protein>
    <submittedName>
        <fullName evidence="1">Uncharacterized protein</fullName>
    </submittedName>
</protein>
<dbReference type="AlphaFoldDB" id="A0ABD5FF66"/>
<reference evidence="1 2" key="1">
    <citation type="submission" date="2023-03" db="EMBL/GenBank/DDBJ databases">
        <authorList>
            <person name="Shen W."/>
            <person name="Cai J."/>
        </authorList>
    </citation>
    <scope>NUCLEOTIDE SEQUENCE [LARGE SCALE GENOMIC DNA]</scope>
    <source>
        <strain evidence="1 2">Y2</strain>
    </source>
</reference>
<accession>A0ABD5FF66</accession>
<name>A0ABD5FF66_ENTAV</name>
<sequence length="64" mass="7440">FSALQNSLFNKNNLKFHLDLSPLDFVTKSIRQLASSVKQQLFYNVQLSLKQNIIILDGYLINRK</sequence>
<feature type="non-terminal residue" evidence="1">
    <location>
        <position position="1"/>
    </location>
</feature>
<dbReference type="RefSeq" id="WP_311932092.1">
    <property type="nucleotide sequence ID" value="NZ_JARPWY010000114.1"/>
</dbReference>